<dbReference type="AlphaFoldDB" id="A0A6A6E9U5"/>
<reference evidence="1" key="1">
    <citation type="journal article" date="2020" name="Stud. Mycol.">
        <title>101 Dothideomycetes genomes: a test case for predicting lifestyles and emergence of pathogens.</title>
        <authorList>
            <person name="Haridas S."/>
            <person name="Albert R."/>
            <person name="Binder M."/>
            <person name="Bloem J."/>
            <person name="Labutti K."/>
            <person name="Salamov A."/>
            <person name="Andreopoulos B."/>
            <person name="Baker S."/>
            <person name="Barry K."/>
            <person name="Bills G."/>
            <person name="Bluhm B."/>
            <person name="Cannon C."/>
            <person name="Castanera R."/>
            <person name="Culley D."/>
            <person name="Daum C."/>
            <person name="Ezra D."/>
            <person name="Gonzalez J."/>
            <person name="Henrissat B."/>
            <person name="Kuo A."/>
            <person name="Liang C."/>
            <person name="Lipzen A."/>
            <person name="Lutzoni F."/>
            <person name="Magnuson J."/>
            <person name="Mondo S."/>
            <person name="Nolan M."/>
            <person name="Ohm R."/>
            <person name="Pangilinan J."/>
            <person name="Park H.-J."/>
            <person name="Ramirez L."/>
            <person name="Alfaro M."/>
            <person name="Sun H."/>
            <person name="Tritt A."/>
            <person name="Yoshinaga Y."/>
            <person name="Zwiers L.-H."/>
            <person name="Turgeon B."/>
            <person name="Goodwin S."/>
            <person name="Spatafora J."/>
            <person name="Crous P."/>
            <person name="Grigoriev I."/>
        </authorList>
    </citation>
    <scope>NUCLEOTIDE SEQUENCE</scope>
    <source>
        <strain evidence="1">CBS 207.26</strain>
    </source>
</reference>
<organism evidence="1 2">
    <name type="scientific">Zopfia rhizophila CBS 207.26</name>
    <dbReference type="NCBI Taxonomy" id="1314779"/>
    <lineage>
        <taxon>Eukaryota</taxon>
        <taxon>Fungi</taxon>
        <taxon>Dikarya</taxon>
        <taxon>Ascomycota</taxon>
        <taxon>Pezizomycotina</taxon>
        <taxon>Dothideomycetes</taxon>
        <taxon>Dothideomycetes incertae sedis</taxon>
        <taxon>Zopfiaceae</taxon>
        <taxon>Zopfia</taxon>
    </lineage>
</organism>
<gene>
    <name evidence="1" type="ORF">K469DRAFT_772608</name>
</gene>
<protein>
    <submittedName>
        <fullName evidence="1">Uncharacterized protein</fullName>
    </submittedName>
</protein>
<evidence type="ECO:0000313" key="2">
    <source>
        <dbReference type="Proteomes" id="UP000800200"/>
    </source>
</evidence>
<feature type="non-terminal residue" evidence="1">
    <location>
        <position position="1"/>
    </location>
</feature>
<dbReference type="Proteomes" id="UP000800200">
    <property type="component" value="Unassembled WGS sequence"/>
</dbReference>
<proteinExistence type="predicted"/>
<evidence type="ECO:0000313" key="1">
    <source>
        <dbReference type="EMBL" id="KAF2186920.1"/>
    </source>
</evidence>
<sequence>RPGIAYDVIRSGTDKIAVDQLLLETNDCILGNFKMSSALRSLHLDSDIIHLSALIQSKESLIKRSDLDAACRGNPNLDTSERSWLKNRTQDPMLIQKQYLKLDRNEHGETANEAPDLEREQQIIPSHTQYHIFERSDIAVLHSSSTLTSGFYTKCNAIESNMRVRSAARGHTKNTNPICAIYRINIPR</sequence>
<dbReference type="EMBL" id="ML994628">
    <property type="protein sequence ID" value="KAF2186920.1"/>
    <property type="molecule type" value="Genomic_DNA"/>
</dbReference>
<keyword evidence="2" id="KW-1185">Reference proteome</keyword>
<accession>A0A6A6E9U5</accession>
<name>A0A6A6E9U5_9PEZI</name>